<name>A0A0A8Y294_ARUDO</name>
<sequence>MPPPPPLTFRGYHAAVARSFPPSDAATCLRGDRVIACLFLPVWTSFQSVHLIGYLAIRFCKLDIQFQRINCSQAWGSIPSPHC</sequence>
<protein>
    <submittedName>
        <fullName evidence="1">Uncharacterized protein</fullName>
    </submittedName>
</protein>
<proteinExistence type="predicted"/>
<dbReference type="AlphaFoldDB" id="A0A0A8Y294"/>
<reference evidence="1" key="1">
    <citation type="submission" date="2014-09" db="EMBL/GenBank/DDBJ databases">
        <authorList>
            <person name="Magalhaes I.L.F."/>
            <person name="Oliveira U."/>
            <person name="Santos F.R."/>
            <person name="Vidigal T.H.D.A."/>
            <person name="Brescovit A.D."/>
            <person name="Santos A.J."/>
        </authorList>
    </citation>
    <scope>NUCLEOTIDE SEQUENCE</scope>
    <source>
        <tissue evidence="1">Shoot tissue taken approximately 20 cm above the soil surface</tissue>
    </source>
</reference>
<evidence type="ECO:0000313" key="1">
    <source>
        <dbReference type="EMBL" id="JAD20281.1"/>
    </source>
</evidence>
<reference evidence="1" key="2">
    <citation type="journal article" date="2015" name="Data Brief">
        <title>Shoot transcriptome of the giant reed, Arundo donax.</title>
        <authorList>
            <person name="Barrero R.A."/>
            <person name="Guerrero F.D."/>
            <person name="Moolhuijzen P."/>
            <person name="Goolsby J.A."/>
            <person name="Tidwell J."/>
            <person name="Bellgard S.E."/>
            <person name="Bellgard M.I."/>
        </authorList>
    </citation>
    <scope>NUCLEOTIDE SEQUENCE</scope>
    <source>
        <tissue evidence="1">Shoot tissue taken approximately 20 cm above the soil surface</tissue>
    </source>
</reference>
<accession>A0A0A8Y294</accession>
<dbReference type="EMBL" id="GBRH01277614">
    <property type="protein sequence ID" value="JAD20281.1"/>
    <property type="molecule type" value="Transcribed_RNA"/>
</dbReference>
<organism evidence="1">
    <name type="scientific">Arundo donax</name>
    <name type="common">Giant reed</name>
    <name type="synonym">Donax arundinaceus</name>
    <dbReference type="NCBI Taxonomy" id="35708"/>
    <lineage>
        <taxon>Eukaryota</taxon>
        <taxon>Viridiplantae</taxon>
        <taxon>Streptophyta</taxon>
        <taxon>Embryophyta</taxon>
        <taxon>Tracheophyta</taxon>
        <taxon>Spermatophyta</taxon>
        <taxon>Magnoliopsida</taxon>
        <taxon>Liliopsida</taxon>
        <taxon>Poales</taxon>
        <taxon>Poaceae</taxon>
        <taxon>PACMAD clade</taxon>
        <taxon>Arundinoideae</taxon>
        <taxon>Arundineae</taxon>
        <taxon>Arundo</taxon>
    </lineage>
</organism>